<reference evidence="2" key="1">
    <citation type="journal article" date="2020" name="Stud. Mycol.">
        <title>101 Dothideomycetes genomes: a test case for predicting lifestyles and emergence of pathogens.</title>
        <authorList>
            <person name="Haridas S."/>
            <person name="Albert R."/>
            <person name="Binder M."/>
            <person name="Bloem J."/>
            <person name="Labutti K."/>
            <person name="Salamov A."/>
            <person name="Andreopoulos B."/>
            <person name="Baker S."/>
            <person name="Barry K."/>
            <person name="Bills G."/>
            <person name="Bluhm B."/>
            <person name="Cannon C."/>
            <person name="Castanera R."/>
            <person name="Culley D."/>
            <person name="Daum C."/>
            <person name="Ezra D."/>
            <person name="Gonzalez J."/>
            <person name="Henrissat B."/>
            <person name="Kuo A."/>
            <person name="Liang C."/>
            <person name="Lipzen A."/>
            <person name="Lutzoni F."/>
            <person name="Magnuson J."/>
            <person name="Mondo S."/>
            <person name="Nolan M."/>
            <person name="Ohm R."/>
            <person name="Pangilinan J."/>
            <person name="Park H.-J."/>
            <person name="Ramirez L."/>
            <person name="Alfaro M."/>
            <person name="Sun H."/>
            <person name="Tritt A."/>
            <person name="Yoshinaga Y."/>
            <person name="Zwiers L.-H."/>
            <person name="Turgeon B."/>
            <person name="Goodwin S."/>
            <person name="Spatafora J."/>
            <person name="Crous P."/>
            <person name="Grigoriev I."/>
        </authorList>
    </citation>
    <scope>NUCLEOTIDE SEQUENCE</scope>
    <source>
        <strain evidence="2">ATCC 74209</strain>
    </source>
</reference>
<evidence type="ECO:0000313" key="2">
    <source>
        <dbReference type="EMBL" id="KAF2204203.1"/>
    </source>
</evidence>
<dbReference type="Pfam" id="PF12720">
    <property type="entry name" value="DUF3807"/>
    <property type="match status" value="1"/>
</dbReference>
<feature type="compositionally biased region" description="Acidic residues" evidence="1">
    <location>
        <begin position="175"/>
        <end position="185"/>
    </location>
</feature>
<feature type="region of interest" description="Disordered" evidence="1">
    <location>
        <begin position="85"/>
        <end position="206"/>
    </location>
</feature>
<sequence>MTTAAHLPVVTEDDLRNFHATHFAHAPLPKLFFSQAEAPEEGPYSDCDDGLGFYHDGVKRTLTDAEVLWCRNSEIQAIMKERRLAKENKEPSPGSQELHEKDSSSSSKTQPAPFSTTSSRMSIAQSEDGTPKSGNSDPSQKLYNRKRRNEWKDRKKKQKDRKRRRDAARLSPQEFSDEDEESDEWDPWHQATGPDVQRDIIVDLDY</sequence>
<evidence type="ECO:0000256" key="1">
    <source>
        <dbReference type="SAM" id="MobiDB-lite"/>
    </source>
</evidence>
<dbReference type="InterPro" id="IPR024526">
    <property type="entry name" value="DUF3807"/>
</dbReference>
<gene>
    <name evidence="2" type="ORF">GQ43DRAFT_429209</name>
</gene>
<dbReference type="OrthoDB" id="5422320at2759"/>
<keyword evidence="3" id="KW-1185">Reference proteome</keyword>
<dbReference type="PANTHER" id="PTHR40642">
    <property type="entry name" value="YALI0F31295P"/>
    <property type="match status" value="1"/>
</dbReference>
<feature type="compositionally biased region" description="Basic residues" evidence="1">
    <location>
        <begin position="143"/>
        <end position="166"/>
    </location>
</feature>
<protein>
    <submittedName>
        <fullName evidence="2">Uncharacterized protein</fullName>
    </submittedName>
</protein>
<dbReference type="PANTHER" id="PTHR40642:SF1">
    <property type="entry name" value="YALI0F31295P"/>
    <property type="match status" value="1"/>
</dbReference>
<accession>A0A9P4MYF3</accession>
<name>A0A9P4MYF3_9PLEO</name>
<comment type="caution">
    <text evidence="2">The sequence shown here is derived from an EMBL/GenBank/DDBJ whole genome shotgun (WGS) entry which is preliminary data.</text>
</comment>
<dbReference type="Proteomes" id="UP000799536">
    <property type="component" value="Unassembled WGS sequence"/>
</dbReference>
<feature type="compositionally biased region" description="Basic and acidic residues" evidence="1">
    <location>
        <begin position="196"/>
        <end position="206"/>
    </location>
</feature>
<proteinExistence type="predicted"/>
<evidence type="ECO:0000313" key="3">
    <source>
        <dbReference type="Proteomes" id="UP000799536"/>
    </source>
</evidence>
<feature type="compositionally biased region" description="Polar residues" evidence="1">
    <location>
        <begin position="104"/>
        <end position="142"/>
    </location>
</feature>
<dbReference type="AlphaFoldDB" id="A0A9P4MYF3"/>
<organism evidence="2 3">
    <name type="scientific">Delitschia confertaspora ATCC 74209</name>
    <dbReference type="NCBI Taxonomy" id="1513339"/>
    <lineage>
        <taxon>Eukaryota</taxon>
        <taxon>Fungi</taxon>
        <taxon>Dikarya</taxon>
        <taxon>Ascomycota</taxon>
        <taxon>Pezizomycotina</taxon>
        <taxon>Dothideomycetes</taxon>
        <taxon>Pleosporomycetidae</taxon>
        <taxon>Pleosporales</taxon>
        <taxon>Delitschiaceae</taxon>
        <taxon>Delitschia</taxon>
    </lineage>
</organism>
<dbReference type="EMBL" id="ML993882">
    <property type="protein sequence ID" value="KAF2204203.1"/>
    <property type="molecule type" value="Genomic_DNA"/>
</dbReference>